<accession>A0A3B0STC0</accession>
<reference evidence="1" key="1">
    <citation type="submission" date="2018-06" db="EMBL/GenBank/DDBJ databases">
        <authorList>
            <person name="Zhirakovskaya E."/>
        </authorList>
    </citation>
    <scope>NUCLEOTIDE SEQUENCE</scope>
</reference>
<evidence type="ECO:0000313" key="1">
    <source>
        <dbReference type="EMBL" id="VAW07323.1"/>
    </source>
</evidence>
<organism evidence="1">
    <name type="scientific">hydrothermal vent metagenome</name>
    <dbReference type="NCBI Taxonomy" id="652676"/>
    <lineage>
        <taxon>unclassified sequences</taxon>
        <taxon>metagenomes</taxon>
        <taxon>ecological metagenomes</taxon>
    </lineage>
</organism>
<sequence>MSNTYVEYGLTDKTTIGGKVLYGTSWLTRGRDTETASGFSEVEAYIQHQAFRSSTHAGAIRLAAARPANFSSGARPELQSSGVDMDISALYGRNIITTPLKIFTTTEIGYRKRFSDSADHIRMDATIGIEPSDRFLVLFDFFSTVSMQNENVGGADFDIVKIQPSLLWRVSKRWAFQAGMTEEVASRNISTGRTYFFGMWTSF</sequence>
<dbReference type="AlphaFoldDB" id="A0A3B0STC0"/>
<evidence type="ECO:0008006" key="2">
    <source>
        <dbReference type="Google" id="ProtNLM"/>
    </source>
</evidence>
<name>A0A3B0STC0_9ZZZZ</name>
<gene>
    <name evidence="1" type="ORF">MNBD_ALPHA05-1572</name>
</gene>
<dbReference type="EMBL" id="UOEH01000578">
    <property type="protein sequence ID" value="VAW07323.1"/>
    <property type="molecule type" value="Genomic_DNA"/>
</dbReference>
<proteinExistence type="predicted"/>
<protein>
    <recommendedName>
        <fullName evidence="2">Alginate export domain-containing protein</fullName>
    </recommendedName>
</protein>